<evidence type="ECO:0000313" key="4">
    <source>
        <dbReference type="Proteomes" id="UP000011715"/>
    </source>
</evidence>
<keyword evidence="4" id="KW-1185">Reference proteome</keyword>
<dbReference type="EMBL" id="GL876975">
    <property type="protein sequence ID" value="KLU90626.1"/>
    <property type="molecule type" value="Genomic_DNA"/>
</dbReference>
<dbReference type="Proteomes" id="UP000011715">
    <property type="component" value="Unassembled WGS sequence"/>
</dbReference>
<evidence type="ECO:0000313" key="3">
    <source>
        <dbReference type="EnsemblFungi" id="MAPG_10478T0"/>
    </source>
</evidence>
<gene>
    <name evidence="2" type="ORF">MAPG_10478</name>
</gene>
<reference evidence="2" key="3">
    <citation type="submission" date="2011-03" db="EMBL/GenBank/DDBJ databases">
        <title>Annotation of Magnaporthe poae ATCC 64411.</title>
        <authorList>
            <person name="Ma L.-J."/>
            <person name="Dead R."/>
            <person name="Young S.K."/>
            <person name="Zeng Q."/>
            <person name="Gargeya S."/>
            <person name="Fitzgerald M."/>
            <person name="Haas B."/>
            <person name="Abouelleil A."/>
            <person name="Alvarado L."/>
            <person name="Arachchi H.M."/>
            <person name="Berlin A."/>
            <person name="Brown A."/>
            <person name="Chapman S.B."/>
            <person name="Chen Z."/>
            <person name="Dunbar C."/>
            <person name="Freedman E."/>
            <person name="Gearin G."/>
            <person name="Gellesch M."/>
            <person name="Goldberg J."/>
            <person name="Griggs A."/>
            <person name="Gujja S."/>
            <person name="Heiman D."/>
            <person name="Howarth C."/>
            <person name="Larson L."/>
            <person name="Lui A."/>
            <person name="MacDonald P.J.P."/>
            <person name="Mehta T."/>
            <person name="Montmayeur A."/>
            <person name="Murphy C."/>
            <person name="Neiman D."/>
            <person name="Pearson M."/>
            <person name="Priest M."/>
            <person name="Roberts A."/>
            <person name="Saif S."/>
            <person name="Shea T."/>
            <person name="Shenoy N."/>
            <person name="Sisk P."/>
            <person name="Stolte C."/>
            <person name="Sykes S."/>
            <person name="Yandava C."/>
            <person name="Wortman J."/>
            <person name="Nusbaum C."/>
            <person name="Birren B."/>
        </authorList>
    </citation>
    <scope>NUCLEOTIDE SEQUENCE</scope>
    <source>
        <strain evidence="2">ATCC 64411</strain>
    </source>
</reference>
<accession>A0A0C4ECP6</accession>
<dbReference type="OrthoDB" id="341259at2759"/>
<dbReference type="EMBL" id="ADBL01002343">
    <property type="status" value="NOT_ANNOTATED_CDS"/>
    <property type="molecule type" value="Genomic_DNA"/>
</dbReference>
<protein>
    <submittedName>
        <fullName evidence="2 3">Uncharacterized protein</fullName>
    </submittedName>
</protein>
<dbReference type="VEuPathDB" id="FungiDB:MAPG_10478"/>
<reference evidence="4" key="2">
    <citation type="submission" date="2010-05" db="EMBL/GenBank/DDBJ databases">
        <title>The genome sequence of Magnaporthe poae strain ATCC 64411.</title>
        <authorList>
            <person name="Ma L.-J."/>
            <person name="Dead R."/>
            <person name="Young S."/>
            <person name="Zeng Q."/>
            <person name="Koehrsen M."/>
            <person name="Alvarado L."/>
            <person name="Berlin A."/>
            <person name="Chapman S.B."/>
            <person name="Chen Z."/>
            <person name="Freedman E."/>
            <person name="Gellesch M."/>
            <person name="Goldberg J."/>
            <person name="Griggs A."/>
            <person name="Gujja S."/>
            <person name="Heilman E.R."/>
            <person name="Heiman D."/>
            <person name="Hepburn T."/>
            <person name="Howarth C."/>
            <person name="Jen D."/>
            <person name="Larson L."/>
            <person name="Mehta T."/>
            <person name="Neiman D."/>
            <person name="Pearson M."/>
            <person name="Roberts A."/>
            <person name="Saif S."/>
            <person name="Shea T."/>
            <person name="Shenoy N."/>
            <person name="Sisk P."/>
            <person name="Stolte C."/>
            <person name="Sykes S."/>
            <person name="Walk T."/>
            <person name="White J."/>
            <person name="Yandava C."/>
            <person name="Haas B."/>
            <person name="Nusbaum C."/>
            <person name="Birren B."/>
        </authorList>
    </citation>
    <scope>NUCLEOTIDE SEQUENCE [LARGE SCALE GENOMIC DNA]</scope>
    <source>
        <strain evidence="4">ATCC 64411 / 73-15</strain>
    </source>
</reference>
<feature type="region of interest" description="Disordered" evidence="1">
    <location>
        <begin position="411"/>
        <end position="451"/>
    </location>
</feature>
<dbReference type="EnsemblFungi" id="MAPG_10478T0">
    <property type="protein sequence ID" value="MAPG_10478T0"/>
    <property type="gene ID" value="MAPG_10478"/>
</dbReference>
<reference evidence="3" key="5">
    <citation type="submission" date="2015-06" db="UniProtKB">
        <authorList>
            <consortium name="EnsemblFungi"/>
        </authorList>
    </citation>
    <scope>IDENTIFICATION</scope>
    <source>
        <strain evidence="3">ATCC 64411</strain>
    </source>
</reference>
<reference evidence="2" key="1">
    <citation type="submission" date="2010-05" db="EMBL/GenBank/DDBJ databases">
        <title>The Genome Sequence of Magnaporthe poae strain ATCC 64411.</title>
        <authorList>
            <consortium name="The Broad Institute Genome Sequencing Platform"/>
            <consortium name="Broad Institute Genome Sequencing Center for Infectious Disease"/>
            <person name="Ma L.-J."/>
            <person name="Dead R."/>
            <person name="Young S."/>
            <person name="Zeng Q."/>
            <person name="Koehrsen M."/>
            <person name="Alvarado L."/>
            <person name="Berlin A."/>
            <person name="Chapman S.B."/>
            <person name="Chen Z."/>
            <person name="Freedman E."/>
            <person name="Gellesch M."/>
            <person name="Goldberg J."/>
            <person name="Griggs A."/>
            <person name="Gujja S."/>
            <person name="Heilman E.R."/>
            <person name="Heiman D."/>
            <person name="Hepburn T."/>
            <person name="Howarth C."/>
            <person name="Jen D."/>
            <person name="Larson L."/>
            <person name="Mehta T."/>
            <person name="Neiman D."/>
            <person name="Pearson M."/>
            <person name="Roberts A."/>
            <person name="Saif S."/>
            <person name="Shea T."/>
            <person name="Shenoy N."/>
            <person name="Sisk P."/>
            <person name="Stolte C."/>
            <person name="Sykes S."/>
            <person name="Walk T."/>
            <person name="White J."/>
            <person name="Yandava C."/>
            <person name="Haas B."/>
            <person name="Nusbaum C."/>
            <person name="Birren B."/>
        </authorList>
    </citation>
    <scope>NUCLEOTIDE SEQUENCE</scope>
    <source>
        <strain evidence="2">ATCC 64411</strain>
    </source>
</reference>
<name>A0A0C4ECP6_MAGP6</name>
<proteinExistence type="predicted"/>
<feature type="compositionally biased region" description="Low complexity" evidence="1">
    <location>
        <begin position="416"/>
        <end position="429"/>
    </location>
</feature>
<evidence type="ECO:0000256" key="1">
    <source>
        <dbReference type="SAM" id="MobiDB-lite"/>
    </source>
</evidence>
<organism evidence="3 4">
    <name type="scientific">Magnaporthiopsis poae (strain ATCC 64411 / 73-15)</name>
    <name type="common">Kentucky bluegrass fungus</name>
    <name type="synonym">Magnaporthe poae</name>
    <dbReference type="NCBI Taxonomy" id="644358"/>
    <lineage>
        <taxon>Eukaryota</taxon>
        <taxon>Fungi</taxon>
        <taxon>Dikarya</taxon>
        <taxon>Ascomycota</taxon>
        <taxon>Pezizomycotina</taxon>
        <taxon>Sordariomycetes</taxon>
        <taxon>Sordariomycetidae</taxon>
        <taxon>Magnaporthales</taxon>
        <taxon>Magnaporthaceae</taxon>
        <taxon>Magnaporthiopsis</taxon>
    </lineage>
</organism>
<sequence>MLPAISLLTGGLPELPAGQLKKDVTKICLVIVIPELVNRLPRQLEDIHERFGFISHRVSIISHYQRPFPSGSYWVLVTEDCATLGLSNEISIGCDRHHKDMPELMGRQQQFVLQHFPRILESARPRQRVLELPMWSLSPFTSVVPPLRASRPSPRPADASFRAEEPVGIYVDLSRQIIGQQPRAFLHTQHIAHSATDAIGGRSEWWKERILWVCLEALIHAPLGIHVYGFLHIETAAGIEILQKISSAVRGTDSMLLLVLVSTASAPAVISELGCVDFKFQPEDLEVCRVLDTNELAGTLCGVGGPPTDTEREKAQAPSTTMGRSVFIALTWIVFATRPLFRDELEVFLAFDRNRWGSHQSSAVGVRSGLAPRLPEFLKLLSDLYVAHSCLTILTKHILNATENKKVMDIPDGVKSVNSDSPNESDSPSIDAENDPEETEERTAGAVAADDQVEPEKCAVDRLSRPQEVAAEYAAKNWIIHYALAGTSGKPEQDEPLSTFTSDDTKVRDWVYLVKYLACAPSARDVGNFVSSSLAPLRKFLDITKLEDLDLLYALAARPSSAPGPD</sequence>
<dbReference type="AlphaFoldDB" id="A0A0C4ECP6"/>
<evidence type="ECO:0000313" key="2">
    <source>
        <dbReference type="EMBL" id="KLU90626.1"/>
    </source>
</evidence>
<reference evidence="3" key="4">
    <citation type="journal article" date="2015" name="G3 (Bethesda)">
        <title>Genome sequences of three phytopathogenic species of the Magnaporthaceae family of fungi.</title>
        <authorList>
            <person name="Okagaki L.H."/>
            <person name="Nunes C.C."/>
            <person name="Sailsbery J."/>
            <person name="Clay B."/>
            <person name="Brown D."/>
            <person name="John T."/>
            <person name="Oh Y."/>
            <person name="Young N."/>
            <person name="Fitzgerald M."/>
            <person name="Haas B.J."/>
            <person name="Zeng Q."/>
            <person name="Young S."/>
            <person name="Adiconis X."/>
            <person name="Fan L."/>
            <person name="Levin J.Z."/>
            <person name="Mitchell T.K."/>
            <person name="Okubara P.A."/>
            <person name="Farman M.L."/>
            <person name="Kohn L.M."/>
            <person name="Birren B."/>
            <person name="Ma L.-J."/>
            <person name="Dean R.A."/>
        </authorList>
    </citation>
    <scope>NUCLEOTIDE SEQUENCE</scope>
    <source>
        <strain evidence="3">ATCC 64411 / 73-15</strain>
    </source>
</reference>